<dbReference type="Proteomes" id="UP000215914">
    <property type="component" value="Chromosome 9"/>
</dbReference>
<reference evidence="1" key="3">
    <citation type="submission" date="2020-06" db="EMBL/GenBank/DDBJ databases">
        <title>Helianthus annuus Genome sequencing and assembly Release 2.</title>
        <authorList>
            <person name="Gouzy J."/>
            <person name="Langlade N."/>
            <person name="Munos S."/>
        </authorList>
    </citation>
    <scope>NUCLEOTIDE SEQUENCE</scope>
    <source>
        <tissue evidence="1">Leaves</tissue>
    </source>
</reference>
<dbReference type="AlphaFoldDB" id="A0A251TVM1"/>
<name>A0A251TVM1_HELAN</name>
<dbReference type="InParanoid" id="A0A251TVM1"/>
<proteinExistence type="predicted"/>
<keyword evidence="3" id="KW-1185">Reference proteome</keyword>
<dbReference type="Gramene" id="mRNA:HanXRQr2_Chr06g0263521">
    <property type="protein sequence ID" value="CDS:HanXRQr2_Chr06g0263521.1"/>
    <property type="gene ID" value="HanXRQr2_Chr06g0263521"/>
</dbReference>
<evidence type="ECO:0000313" key="3">
    <source>
        <dbReference type="Proteomes" id="UP000215914"/>
    </source>
</evidence>
<accession>A0A251TVM1</accession>
<reference evidence="2" key="2">
    <citation type="submission" date="2017-02" db="EMBL/GenBank/DDBJ databases">
        <title>Sunflower complete genome.</title>
        <authorList>
            <person name="Langlade N."/>
            <person name="Munos S."/>
        </authorList>
    </citation>
    <scope>NUCLEOTIDE SEQUENCE [LARGE SCALE GENOMIC DNA]</scope>
    <source>
        <tissue evidence="2">Leaves</tissue>
    </source>
</reference>
<dbReference type="EMBL" id="MNCJ02000321">
    <property type="protein sequence ID" value="KAF5802779.1"/>
    <property type="molecule type" value="Genomic_DNA"/>
</dbReference>
<dbReference type="EMBL" id="CM007898">
    <property type="protein sequence ID" value="OTG15178.1"/>
    <property type="molecule type" value="Genomic_DNA"/>
</dbReference>
<protein>
    <submittedName>
        <fullName evidence="2">Uncharacterized protein</fullName>
    </submittedName>
</protein>
<reference evidence="1 3" key="1">
    <citation type="journal article" date="2017" name="Nature">
        <title>The sunflower genome provides insights into oil metabolism, flowering and Asterid evolution.</title>
        <authorList>
            <person name="Badouin H."/>
            <person name="Gouzy J."/>
            <person name="Grassa C.J."/>
            <person name="Murat F."/>
            <person name="Staton S.E."/>
            <person name="Cottret L."/>
            <person name="Lelandais-Briere C."/>
            <person name="Owens G.L."/>
            <person name="Carrere S."/>
            <person name="Mayjonade B."/>
            <person name="Legrand L."/>
            <person name="Gill N."/>
            <person name="Kane N.C."/>
            <person name="Bowers J.E."/>
            <person name="Hubner S."/>
            <person name="Bellec A."/>
            <person name="Berard A."/>
            <person name="Berges H."/>
            <person name="Blanchet N."/>
            <person name="Boniface M.C."/>
            <person name="Brunel D."/>
            <person name="Catrice O."/>
            <person name="Chaidir N."/>
            <person name="Claudel C."/>
            <person name="Donnadieu C."/>
            <person name="Faraut T."/>
            <person name="Fievet G."/>
            <person name="Helmstetter N."/>
            <person name="King M."/>
            <person name="Knapp S.J."/>
            <person name="Lai Z."/>
            <person name="Le Paslier M.C."/>
            <person name="Lippi Y."/>
            <person name="Lorenzon L."/>
            <person name="Mandel J.R."/>
            <person name="Marage G."/>
            <person name="Marchand G."/>
            <person name="Marquand E."/>
            <person name="Bret-Mestries E."/>
            <person name="Morien E."/>
            <person name="Nambeesan S."/>
            <person name="Nguyen T."/>
            <person name="Pegot-Espagnet P."/>
            <person name="Pouilly N."/>
            <person name="Raftis F."/>
            <person name="Sallet E."/>
            <person name="Schiex T."/>
            <person name="Thomas J."/>
            <person name="Vandecasteele C."/>
            <person name="Vares D."/>
            <person name="Vear F."/>
            <person name="Vautrin S."/>
            <person name="Crespi M."/>
            <person name="Mangin B."/>
            <person name="Burke J.M."/>
            <person name="Salse J."/>
            <person name="Munos S."/>
            <person name="Vincourt P."/>
            <person name="Rieseberg L.H."/>
            <person name="Langlade N.B."/>
        </authorList>
    </citation>
    <scope>NUCLEOTIDE SEQUENCE [LARGE SCALE GENOMIC DNA]</scope>
    <source>
        <strain evidence="3">cv. SF193</strain>
        <tissue evidence="1">Leaves</tissue>
    </source>
</reference>
<organism evidence="2 3">
    <name type="scientific">Helianthus annuus</name>
    <name type="common">Common sunflower</name>
    <dbReference type="NCBI Taxonomy" id="4232"/>
    <lineage>
        <taxon>Eukaryota</taxon>
        <taxon>Viridiplantae</taxon>
        <taxon>Streptophyta</taxon>
        <taxon>Embryophyta</taxon>
        <taxon>Tracheophyta</taxon>
        <taxon>Spermatophyta</taxon>
        <taxon>Magnoliopsida</taxon>
        <taxon>eudicotyledons</taxon>
        <taxon>Gunneridae</taxon>
        <taxon>Pentapetalae</taxon>
        <taxon>asterids</taxon>
        <taxon>campanulids</taxon>
        <taxon>Asterales</taxon>
        <taxon>Asteraceae</taxon>
        <taxon>Asteroideae</taxon>
        <taxon>Heliantheae alliance</taxon>
        <taxon>Heliantheae</taxon>
        <taxon>Helianthus</taxon>
    </lineage>
</organism>
<evidence type="ECO:0000313" key="1">
    <source>
        <dbReference type="EMBL" id="KAF5802779.1"/>
    </source>
</evidence>
<sequence>MVTKSEPRHHTEHPQAFLFIYFENFEKKIRFEMCIYIRHLQLYLDIQTNSCTLSRVA</sequence>
<evidence type="ECO:0000313" key="2">
    <source>
        <dbReference type="EMBL" id="OTG15178.1"/>
    </source>
</evidence>
<gene>
    <name evidence="2" type="ORF">HannXRQ_Chr09g0257611</name>
    <name evidence="1" type="ORF">HanXRQr2_Chr06g0263521</name>
</gene>